<reference evidence="3" key="1">
    <citation type="journal article" date="2017" name="Front. Plant Sci.">
        <title>Climate Clever Clovers: New Paradigm to Reduce the Environmental Footprint of Ruminants by Breeding Low Methanogenic Forages Utilizing Haplotype Variation.</title>
        <authorList>
            <person name="Kaur P."/>
            <person name="Appels R."/>
            <person name="Bayer P.E."/>
            <person name="Keeble-Gagnere G."/>
            <person name="Wang J."/>
            <person name="Hirakawa H."/>
            <person name="Shirasawa K."/>
            <person name="Vercoe P."/>
            <person name="Stefanova K."/>
            <person name="Durmic Z."/>
            <person name="Nichols P."/>
            <person name="Revell C."/>
            <person name="Isobe S.N."/>
            <person name="Edwards D."/>
            <person name="Erskine W."/>
        </authorList>
    </citation>
    <scope>NUCLEOTIDE SEQUENCE [LARGE SCALE GENOMIC DNA]</scope>
    <source>
        <strain evidence="3">cv. Daliak</strain>
    </source>
</reference>
<accession>A0A2Z6MS78</accession>
<sequence>MAESHIGTKTEIEDIVKWVLRLIKDGKLDMDGTPEEILKREPLAELVKNIKNIINELNVLEKVVEDTVEEDKKQKMAYFKQECQDKIAAPVEFIERQKREVEEQLRSNKRVLNTLRQKVSDCEKQISDQQNEISQLAAKNLEQEDKLGKLEKARKSECSALQQSKRRIGALL</sequence>
<dbReference type="AlphaFoldDB" id="A0A2Z6MS78"/>
<dbReference type="OrthoDB" id="2441647at2759"/>
<evidence type="ECO:0000313" key="2">
    <source>
        <dbReference type="EMBL" id="GAU32593.1"/>
    </source>
</evidence>
<name>A0A2Z6MS78_TRISU</name>
<dbReference type="EMBL" id="DF973499">
    <property type="protein sequence ID" value="GAU32593.1"/>
    <property type="molecule type" value="Genomic_DNA"/>
</dbReference>
<dbReference type="Proteomes" id="UP000242715">
    <property type="component" value="Unassembled WGS sequence"/>
</dbReference>
<keyword evidence="1" id="KW-0175">Coiled coil</keyword>
<evidence type="ECO:0000256" key="1">
    <source>
        <dbReference type="SAM" id="Coils"/>
    </source>
</evidence>
<keyword evidence="3" id="KW-1185">Reference proteome</keyword>
<feature type="coiled-coil region" evidence="1">
    <location>
        <begin position="43"/>
        <end position="153"/>
    </location>
</feature>
<organism evidence="2 3">
    <name type="scientific">Trifolium subterraneum</name>
    <name type="common">Subterranean clover</name>
    <dbReference type="NCBI Taxonomy" id="3900"/>
    <lineage>
        <taxon>Eukaryota</taxon>
        <taxon>Viridiplantae</taxon>
        <taxon>Streptophyta</taxon>
        <taxon>Embryophyta</taxon>
        <taxon>Tracheophyta</taxon>
        <taxon>Spermatophyta</taxon>
        <taxon>Magnoliopsida</taxon>
        <taxon>eudicotyledons</taxon>
        <taxon>Gunneridae</taxon>
        <taxon>Pentapetalae</taxon>
        <taxon>rosids</taxon>
        <taxon>fabids</taxon>
        <taxon>Fabales</taxon>
        <taxon>Fabaceae</taxon>
        <taxon>Papilionoideae</taxon>
        <taxon>50 kb inversion clade</taxon>
        <taxon>NPAAA clade</taxon>
        <taxon>Hologalegina</taxon>
        <taxon>IRL clade</taxon>
        <taxon>Trifolieae</taxon>
        <taxon>Trifolium</taxon>
    </lineage>
</organism>
<protein>
    <recommendedName>
        <fullName evidence="4">AIG1-type G domain-containing protein</fullName>
    </recommendedName>
</protein>
<gene>
    <name evidence="2" type="ORF">TSUD_71410</name>
</gene>
<evidence type="ECO:0000313" key="3">
    <source>
        <dbReference type="Proteomes" id="UP000242715"/>
    </source>
</evidence>
<evidence type="ECO:0008006" key="4">
    <source>
        <dbReference type="Google" id="ProtNLM"/>
    </source>
</evidence>
<proteinExistence type="predicted"/>